<dbReference type="InterPro" id="IPR036890">
    <property type="entry name" value="HATPase_C_sf"/>
</dbReference>
<keyword evidence="1" id="KW-0418">Kinase</keyword>
<dbReference type="SUPFAM" id="SSF55874">
    <property type="entry name" value="ATPase domain of HSP90 chaperone/DNA topoisomerase II/histidine kinase"/>
    <property type="match status" value="1"/>
</dbReference>
<proteinExistence type="predicted"/>
<keyword evidence="4" id="KW-1185">Reference proteome</keyword>
<reference evidence="3 4" key="1">
    <citation type="submission" date="2022-05" db="EMBL/GenBank/DDBJ databases">
        <authorList>
            <person name="Zhou X."/>
            <person name="Li K."/>
            <person name="Man Y."/>
        </authorList>
    </citation>
    <scope>NUCLEOTIDE SEQUENCE [LARGE SCALE GENOMIC DNA]</scope>
    <source>
        <strain evidence="3 4">MS405</strain>
    </source>
</reference>
<dbReference type="CDD" id="cd16936">
    <property type="entry name" value="HATPase_RsbW-like"/>
    <property type="match status" value="1"/>
</dbReference>
<feature type="domain" description="Histidine kinase/HSP90-like ATPase" evidence="2">
    <location>
        <begin position="21"/>
        <end position="135"/>
    </location>
</feature>
<dbReference type="InterPro" id="IPR050267">
    <property type="entry name" value="Anti-sigma-factor_SerPK"/>
</dbReference>
<accession>A0ABY4PKA2</accession>
<dbReference type="PANTHER" id="PTHR35526:SF3">
    <property type="entry name" value="ANTI-SIGMA-F FACTOR RSBW"/>
    <property type="match status" value="1"/>
</dbReference>
<name>A0ABY4PKA2_9ACTN</name>
<keyword evidence="3" id="KW-0067">ATP-binding</keyword>
<dbReference type="Proteomes" id="UP000829992">
    <property type="component" value="Chromosome"/>
</dbReference>
<keyword evidence="3" id="KW-0547">Nucleotide-binding</keyword>
<evidence type="ECO:0000313" key="4">
    <source>
        <dbReference type="Proteomes" id="UP000829992"/>
    </source>
</evidence>
<gene>
    <name evidence="3" type="ORF">M4V62_03020</name>
</gene>
<evidence type="ECO:0000256" key="1">
    <source>
        <dbReference type="ARBA" id="ARBA00022527"/>
    </source>
</evidence>
<sequence>MTTTPGPREVPPVTLLESRFTQDDLPRLRMLVEQYADHQGLTEPRRSDFIVALDAVAVNAVEHAGGGGTLVLQRSNGHLACHIHDMGPGFSADVIPELAPGLDGQVGGRGLWLAGLLTDELTISAGPGGSMVTLTVELPKAHG</sequence>
<dbReference type="Gene3D" id="3.30.565.10">
    <property type="entry name" value="Histidine kinase-like ATPase, C-terminal domain"/>
    <property type="match status" value="1"/>
</dbReference>
<keyword evidence="1" id="KW-0808">Transferase</keyword>
<organism evidence="3 4">
    <name type="scientific">Streptomyces durmitorensis</name>
    <dbReference type="NCBI Taxonomy" id="319947"/>
    <lineage>
        <taxon>Bacteria</taxon>
        <taxon>Bacillati</taxon>
        <taxon>Actinomycetota</taxon>
        <taxon>Actinomycetes</taxon>
        <taxon>Kitasatosporales</taxon>
        <taxon>Streptomycetaceae</taxon>
        <taxon>Streptomyces</taxon>
    </lineage>
</organism>
<dbReference type="Pfam" id="PF13581">
    <property type="entry name" value="HATPase_c_2"/>
    <property type="match status" value="1"/>
</dbReference>
<dbReference type="InterPro" id="IPR003594">
    <property type="entry name" value="HATPase_dom"/>
</dbReference>
<dbReference type="PANTHER" id="PTHR35526">
    <property type="entry name" value="ANTI-SIGMA-F FACTOR RSBW-RELATED"/>
    <property type="match status" value="1"/>
</dbReference>
<dbReference type="RefSeq" id="WP_249585633.1">
    <property type="nucleotide sequence ID" value="NZ_BAAAQL010000002.1"/>
</dbReference>
<dbReference type="EMBL" id="CP097289">
    <property type="protein sequence ID" value="UQT54135.1"/>
    <property type="molecule type" value="Genomic_DNA"/>
</dbReference>
<evidence type="ECO:0000313" key="3">
    <source>
        <dbReference type="EMBL" id="UQT54135.1"/>
    </source>
</evidence>
<protein>
    <submittedName>
        <fullName evidence="3">ATP-binding protein</fullName>
    </submittedName>
</protein>
<keyword evidence="1" id="KW-0723">Serine/threonine-protein kinase</keyword>
<evidence type="ECO:0000259" key="2">
    <source>
        <dbReference type="Pfam" id="PF13581"/>
    </source>
</evidence>
<dbReference type="GO" id="GO:0005524">
    <property type="term" value="F:ATP binding"/>
    <property type="evidence" value="ECO:0007669"/>
    <property type="project" value="UniProtKB-KW"/>
</dbReference>